<protein>
    <recommendedName>
        <fullName evidence="4">DUF4251 domain-containing protein</fullName>
    </recommendedName>
</protein>
<organism evidence="2 3">
    <name type="scientific">Mucilaginibacter terrae</name>
    <dbReference type="NCBI Taxonomy" id="1955052"/>
    <lineage>
        <taxon>Bacteria</taxon>
        <taxon>Pseudomonadati</taxon>
        <taxon>Bacteroidota</taxon>
        <taxon>Sphingobacteriia</taxon>
        <taxon>Sphingobacteriales</taxon>
        <taxon>Sphingobacteriaceae</taxon>
        <taxon>Mucilaginibacter</taxon>
    </lineage>
</organism>
<accession>A0ABU3GZM2</accession>
<dbReference type="InterPro" id="IPR025347">
    <property type="entry name" value="DUF4251"/>
</dbReference>
<evidence type="ECO:0000313" key="3">
    <source>
        <dbReference type="Proteomes" id="UP001258315"/>
    </source>
</evidence>
<evidence type="ECO:0000313" key="2">
    <source>
        <dbReference type="EMBL" id="MDT3405218.1"/>
    </source>
</evidence>
<dbReference type="Pfam" id="PF14059">
    <property type="entry name" value="DUF4251"/>
    <property type="match status" value="1"/>
</dbReference>
<feature type="signal peptide" evidence="1">
    <location>
        <begin position="1"/>
        <end position="22"/>
    </location>
</feature>
<evidence type="ECO:0000256" key="1">
    <source>
        <dbReference type="SAM" id="SignalP"/>
    </source>
</evidence>
<comment type="caution">
    <text evidence="2">The sequence shown here is derived from an EMBL/GenBank/DDBJ whole genome shotgun (WGS) entry which is preliminary data.</text>
</comment>
<evidence type="ECO:0008006" key="4">
    <source>
        <dbReference type="Google" id="ProtNLM"/>
    </source>
</evidence>
<dbReference type="EMBL" id="JAVLVU010000001">
    <property type="protein sequence ID" value="MDT3405218.1"/>
    <property type="molecule type" value="Genomic_DNA"/>
</dbReference>
<keyword evidence="3" id="KW-1185">Reference proteome</keyword>
<dbReference type="RefSeq" id="WP_311953498.1">
    <property type="nucleotide sequence ID" value="NZ_JAVLVU010000001.1"/>
</dbReference>
<keyword evidence="1" id="KW-0732">Signal</keyword>
<sequence>MKSFKYLLVLAGMLTYGAFAMAQTQDSTKKEPHKDRKAMKAEEVKKLLDSKAYIFKAQFADPLGGTMTTLNGRFFNLAPDGSGRIYLNYPYDVRIKPDSVISFLPYFGRVTMAAGYGTNTDNGIQFTSTKFGYESKTNKKGSTTIVITPKDARYTNKMILDVSTSGYATLQVISNNKNAISYSGYVDEK</sequence>
<feature type="chain" id="PRO_5045135611" description="DUF4251 domain-containing protein" evidence="1">
    <location>
        <begin position="23"/>
        <end position="189"/>
    </location>
</feature>
<dbReference type="Gene3D" id="2.40.128.410">
    <property type="match status" value="1"/>
</dbReference>
<dbReference type="Proteomes" id="UP001258315">
    <property type="component" value="Unassembled WGS sequence"/>
</dbReference>
<reference evidence="3" key="1">
    <citation type="submission" date="2023-07" db="EMBL/GenBank/DDBJ databases">
        <title>Functional and genomic diversity of the sorghum phyllosphere microbiome.</title>
        <authorList>
            <person name="Shade A."/>
        </authorList>
    </citation>
    <scope>NUCLEOTIDE SEQUENCE [LARGE SCALE GENOMIC DNA]</scope>
    <source>
        <strain evidence="3">SORGH_AS_0422</strain>
    </source>
</reference>
<proteinExistence type="predicted"/>
<gene>
    <name evidence="2" type="ORF">QE417_004290</name>
</gene>
<name>A0ABU3GZM2_9SPHI</name>